<reference evidence="2 3" key="1">
    <citation type="submission" date="2019-05" db="EMBL/GenBank/DDBJ databases">
        <title>Another draft genome of Portunus trituberculatus and its Hox gene families provides insights of decapod evolution.</title>
        <authorList>
            <person name="Jeong J.-H."/>
            <person name="Song I."/>
            <person name="Kim S."/>
            <person name="Choi T."/>
            <person name="Kim D."/>
            <person name="Ryu S."/>
            <person name="Kim W."/>
        </authorList>
    </citation>
    <scope>NUCLEOTIDE SEQUENCE [LARGE SCALE GENOMIC DNA]</scope>
    <source>
        <tissue evidence="2">Muscle</tissue>
    </source>
</reference>
<evidence type="ECO:0000313" key="2">
    <source>
        <dbReference type="EMBL" id="MPC47515.1"/>
    </source>
</evidence>
<keyword evidence="3" id="KW-1185">Reference proteome</keyword>
<protein>
    <submittedName>
        <fullName evidence="2">Uncharacterized protein</fullName>
    </submittedName>
</protein>
<feature type="compositionally biased region" description="Polar residues" evidence="1">
    <location>
        <begin position="12"/>
        <end position="22"/>
    </location>
</feature>
<organism evidence="2 3">
    <name type="scientific">Portunus trituberculatus</name>
    <name type="common">Swimming crab</name>
    <name type="synonym">Neptunus trituberculatus</name>
    <dbReference type="NCBI Taxonomy" id="210409"/>
    <lineage>
        <taxon>Eukaryota</taxon>
        <taxon>Metazoa</taxon>
        <taxon>Ecdysozoa</taxon>
        <taxon>Arthropoda</taxon>
        <taxon>Crustacea</taxon>
        <taxon>Multicrustacea</taxon>
        <taxon>Malacostraca</taxon>
        <taxon>Eumalacostraca</taxon>
        <taxon>Eucarida</taxon>
        <taxon>Decapoda</taxon>
        <taxon>Pleocyemata</taxon>
        <taxon>Brachyura</taxon>
        <taxon>Eubrachyura</taxon>
        <taxon>Portunoidea</taxon>
        <taxon>Portunidae</taxon>
        <taxon>Portuninae</taxon>
        <taxon>Portunus</taxon>
    </lineage>
</organism>
<dbReference type="AlphaFoldDB" id="A0A5B7FPY4"/>
<gene>
    <name evidence="2" type="ORF">E2C01_041264</name>
</gene>
<dbReference type="Proteomes" id="UP000324222">
    <property type="component" value="Unassembled WGS sequence"/>
</dbReference>
<name>A0A5B7FPY4_PORTR</name>
<evidence type="ECO:0000256" key="1">
    <source>
        <dbReference type="SAM" id="MobiDB-lite"/>
    </source>
</evidence>
<sequence>MEGVTLFDETNENSAAEQPSTHRGTHVLNPTDATACRGTHQTTLVLLLCYFLRPTTPLAPPHPLRIGLPPQTVPTTITTITNTFTNIQHPHSTTIPTYPPLHPLTPNNWIILGYFSTHAPLYPKNTSKELLKLRVGF</sequence>
<comment type="caution">
    <text evidence="2">The sequence shown here is derived from an EMBL/GenBank/DDBJ whole genome shotgun (WGS) entry which is preliminary data.</text>
</comment>
<proteinExistence type="predicted"/>
<accession>A0A5B7FPY4</accession>
<evidence type="ECO:0000313" key="3">
    <source>
        <dbReference type="Proteomes" id="UP000324222"/>
    </source>
</evidence>
<dbReference type="EMBL" id="VSRR010007782">
    <property type="protein sequence ID" value="MPC47515.1"/>
    <property type="molecule type" value="Genomic_DNA"/>
</dbReference>
<feature type="region of interest" description="Disordered" evidence="1">
    <location>
        <begin position="1"/>
        <end position="28"/>
    </location>
</feature>